<dbReference type="EMBL" id="JAJJPB010000050">
    <property type="protein sequence ID" value="MCC9296787.1"/>
    <property type="molecule type" value="Genomic_DNA"/>
</dbReference>
<evidence type="ECO:0000313" key="3">
    <source>
        <dbReference type="Proteomes" id="UP001165422"/>
    </source>
</evidence>
<protein>
    <submittedName>
        <fullName evidence="2">Uncharacterized protein</fullName>
    </submittedName>
</protein>
<dbReference type="Proteomes" id="UP001165422">
    <property type="component" value="Unassembled WGS sequence"/>
</dbReference>
<keyword evidence="1" id="KW-0472">Membrane</keyword>
<name>A0ABS8NAF6_9CLOT</name>
<evidence type="ECO:0000313" key="2">
    <source>
        <dbReference type="EMBL" id="MCC9296787.1"/>
    </source>
</evidence>
<gene>
    <name evidence="2" type="ORF">LN736_18290</name>
</gene>
<dbReference type="RefSeq" id="WP_179977703.1">
    <property type="nucleotide sequence ID" value="NZ_JAJJPB010000050.1"/>
</dbReference>
<feature type="transmembrane region" description="Helical" evidence="1">
    <location>
        <begin position="12"/>
        <end position="33"/>
    </location>
</feature>
<keyword evidence="1" id="KW-1133">Transmembrane helix</keyword>
<sequence>MKINKKRSKGSAPGFILMGMFFIIFFIDCYLVMSHYAHIRNEKYIISSRIESSYKQPVNTYQNDFEQFCATRDFINSSYGPSEVYIISPAGSAFNVDYIAGSSKTPLNSSPMDAKSIIAILQGKIEDDVQMEKIKNYLNSNPENVLVFYKFKNSSVNIKKSFNIHK</sequence>
<reference evidence="2" key="1">
    <citation type="submission" date="2021-11" db="EMBL/GenBank/DDBJ databases">
        <authorList>
            <person name="Qingchun L."/>
            <person name="Dong Z."/>
            <person name="Zongwei Q."/>
            <person name="Jia Z."/>
            <person name="Duotao L."/>
        </authorList>
    </citation>
    <scope>NUCLEOTIDE SEQUENCE</scope>
    <source>
        <strain evidence="2">WLY-B-L2</strain>
    </source>
</reference>
<proteinExistence type="predicted"/>
<organism evidence="2 3">
    <name type="scientific">Clostridium aromativorans</name>
    <dbReference type="NCBI Taxonomy" id="2836848"/>
    <lineage>
        <taxon>Bacteria</taxon>
        <taxon>Bacillati</taxon>
        <taxon>Bacillota</taxon>
        <taxon>Clostridia</taxon>
        <taxon>Eubacteriales</taxon>
        <taxon>Clostridiaceae</taxon>
        <taxon>Clostridium</taxon>
    </lineage>
</organism>
<keyword evidence="1" id="KW-0812">Transmembrane</keyword>
<keyword evidence="3" id="KW-1185">Reference proteome</keyword>
<comment type="caution">
    <text evidence="2">The sequence shown here is derived from an EMBL/GenBank/DDBJ whole genome shotgun (WGS) entry which is preliminary data.</text>
</comment>
<accession>A0ABS8NAF6</accession>
<evidence type="ECO:0000256" key="1">
    <source>
        <dbReference type="SAM" id="Phobius"/>
    </source>
</evidence>